<sequence length="405" mass="41807">MKTRRGACYSYHAAAADGPEAHRRKRRRTAAAEGSPAAPGAPAGCGGGLGDIFDELPDDLVVSILRDVAASAGSPADLAGAMLTCKRFRELGQSKVVLARASPRCLAVRAKAWSDDAHRFLQRCADAGNLEACYLLGMIRFYCLGSRGSGAALMAAAAVGGHREALYSLAVIQFNGSGGSKDDRDLRAGAALCARAASLGHVDALRELGHCLQDGYGVRRSVLDGRRLLIQANARELAAAVAASAAAPPPRAGSGNNSGGGKAASRRHSCLLSDFGCRAAAAAAAGEAHVANRFLVDWFATRPLVQAAGAAGAGAGTAAVSPEDDGALRLCSQELCGRPETRRHEFRRCSVCGVVNYCSRACQALHWKMAHKAECTPMERWLDAAAVAHLDADADAAAAAVAPAP</sequence>
<dbReference type="InterPro" id="IPR002893">
    <property type="entry name" value="Znf_MYND"/>
</dbReference>
<organism evidence="6">
    <name type="scientific">Panicum hallii</name>
    <dbReference type="NCBI Taxonomy" id="206008"/>
    <lineage>
        <taxon>Eukaryota</taxon>
        <taxon>Viridiplantae</taxon>
        <taxon>Streptophyta</taxon>
        <taxon>Embryophyta</taxon>
        <taxon>Tracheophyta</taxon>
        <taxon>Spermatophyta</taxon>
        <taxon>Magnoliopsida</taxon>
        <taxon>Liliopsida</taxon>
        <taxon>Poales</taxon>
        <taxon>Poaceae</taxon>
        <taxon>PACMAD clade</taxon>
        <taxon>Panicoideae</taxon>
        <taxon>Panicodae</taxon>
        <taxon>Paniceae</taxon>
        <taxon>Panicinae</taxon>
        <taxon>Panicum</taxon>
        <taxon>Panicum sect. Panicum</taxon>
    </lineage>
</organism>
<dbReference type="Gramene" id="PAN37770">
    <property type="protein sequence ID" value="PAN37770"/>
    <property type="gene ID" value="PAHAL_7G120700"/>
</dbReference>
<dbReference type="Proteomes" id="UP000243499">
    <property type="component" value="Chromosome 7"/>
</dbReference>
<dbReference type="InterPro" id="IPR057136">
    <property type="entry name" value="At2g35280_TPR_dom"/>
</dbReference>
<evidence type="ECO:0000256" key="3">
    <source>
        <dbReference type="ARBA" id="ARBA00022833"/>
    </source>
</evidence>
<gene>
    <name evidence="6" type="ORF">PAHAL_7G120700</name>
</gene>
<dbReference type="SUPFAM" id="SSF81383">
    <property type="entry name" value="F-box domain"/>
    <property type="match status" value="1"/>
</dbReference>
<evidence type="ECO:0000313" key="6">
    <source>
        <dbReference type="EMBL" id="PAN37770.1"/>
    </source>
</evidence>
<dbReference type="InterPro" id="IPR036047">
    <property type="entry name" value="F-box-like_dom_sf"/>
</dbReference>
<evidence type="ECO:0000256" key="4">
    <source>
        <dbReference type="PROSITE-ProRule" id="PRU00134"/>
    </source>
</evidence>
<dbReference type="SUPFAM" id="SSF144232">
    <property type="entry name" value="HIT/MYND zinc finger-like"/>
    <property type="match status" value="1"/>
</dbReference>
<dbReference type="GO" id="GO:0008270">
    <property type="term" value="F:zinc ion binding"/>
    <property type="evidence" value="ECO:0007669"/>
    <property type="project" value="UniProtKB-KW"/>
</dbReference>
<keyword evidence="2 4" id="KW-0863">Zinc-finger</keyword>
<accession>A0A2S3I5Z4</accession>
<dbReference type="PANTHER" id="PTHR46758">
    <property type="entry name" value="MYND DOMAIN-CONTAINING"/>
    <property type="match status" value="1"/>
</dbReference>
<dbReference type="AlphaFoldDB" id="A0A2S3I5Z4"/>
<dbReference type="PANTHER" id="PTHR46758:SF18">
    <property type="entry name" value="OS04G0385600 PROTEIN"/>
    <property type="match status" value="1"/>
</dbReference>
<dbReference type="EMBL" id="CM008052">
    <property type="protein sequence ID" value="PAN37770.1"/>
    <property type="molecule type" value="Genomic_DNA"/>
</dbReference>
<keyword evidence="3" id="KW-0862">Zinc</keyword>
<protein>
    <recommendedName>
        <fullName evidence="5">MYND-type domain-containing protein</fullName>
    </recommendedName>
</protein>
<dbReference type="Pfam" id="PF01753">
    <property type="entry name" value="zf-MYND"/>
    <property type="match status" value="1"/>
</dbReference>
<evidence type="ECO:0000259" key="5">
    <source>
        <dbReference type="PROSITE" id="PS50865"/>
    </source>
</evidence>
<dbReference type="Gene3D" id="6.10.140.2220">
    <property type="match status" value="1"/>
</dbReference>
<dbReference type="InterPro" id="IPR044508">
    <property type="entry name" value="At5g50450/At1g67340-like"/>
</dbReference>
<name>A0A2S3I5Z4_9POAL</name>
<dbReference type="Gene3D" id="1.25.40.10">
    <property type="entry name" value="Tetratricopeptide repeat domain"/>
    <property type="match status" value="1"/>
</dbReference>
<keyword evidence="1" id="KW-0479">Metal-binding</keyword>
<proteinExistence type="predicted"/>
<dbReference type="SUPFAM" id="SSF81901">
    <property type="entry name" value="HCP-like"/>
    <property type="match status" value="1"/>
</dbReference>
<dbReference type="PROSITE" id="PS50865">
    <property type="entry name" value="ZF_MYND_2"/>
    <property type="match status" value="1"/>
</dbReference>
<dbReference type="InterPro" id="IPR011990">
    <property type="entry name" value="TPR-like_helical_dom_sf"/>
</dbReference>
<reference evidence="6" key="1">
    <citation type="submission" date="2018-04" db="EMBL/GenBank/DDBJ databases">
        <title>WGS assembly of Panicum hallii.</title>
        <authorList>
            <person name="Lovell J."/>
            <person name="Jenkins J."/>
            <person name="Lowry D."/>
            <person name="Mamidi S."/>
            <person name="Sreedasyam A."/>
            <person name="Weng X."/>
            <person name="Barry K."/>
            <person name="Bonette J."/>
            <person name="Campitelli B."/>
            <person name="Daum C."/>
            <person name="Gordon S."/>
            <person name="Gould B."/>
            <person name="Lipzen A."/>
            <person name="Macqueen A."/>
            <person name="Palacio-Mejia J."/>
            <person name="Plott C."/>
            <person name="Shakirov E."/>
            <person name="Shu S."/>
            <person name="Yoshinaga Y."/>
            <person name="Zane M."/>
            <person name="Rokhsar D."/>
            <person name="Grimwood J."/>
            <person name="Schmutz J."/>
            <person name="Juenger T."/>
        </authorList>
    </citation>
    <scope>NUCLEOTIDE SEQUENCE [LARGE SCALE GENOMIC DNA]</scope>
    <source>
        <strain evidence="6">FIL2</strain>
    </source>
</reference>
<feature type="domain" description="MYND-type" evidence="5">
    <location>
        <begin position="333"/>
        <end position="375"/>
    </location>
</feature>
<evidence type="ECO:0000256" key="1">
    <source>
        <dbReference type="ARBA" id="ARBA00022723"/>
    </source>
</evidence>
<dbReference type="Pfam" id="PF23310">
    <property type="entry name" value="TPR_27"/>
    <property type="match status" value="1"/>
</dbReference>
<evidence type="ECO:0000256" key="2">
    <source>
        <dbReference type="ARBA" id="ARBA00022771"/>
    </source>
</evidence>
<dbReference type="FunFam" id="6.10.140.2220:FF:000033">
    <property type="entry name" value="Predicted protein"/>
    <property type="match status" value="1"/>
</dbReference>